<name>A0A318YUY5_ASPNB</name>
<feature type="non-terminal residue" evidence="2">
    <location>
        <position position="1"/>
    </location>
</feature>
<accession>A0A318YUY5</accession>
<evidence type="ECO:0000313" key="2">
    <source>
        <dbReference type="EMBL" id="PYH29102.1"/>
    </source>
</evidence>
<sequence>DSGFRPELSMRLVCTSPRWINILTTASYPRSAAQGNGVWLAQSGKSTSTSCRARRSFTTSSNPLPAA</sequence>
<evidence type="ECO:0000256" key="1">
    <source>
        <dbReference type="SAM" id="MobiDB-lite"/>
    </source>
</evidence>
<protein>
    <submittedName>
        <fullName evidence="2">Uncharacterized protein</fullName>
    </submittedName>
</protein>
<dbReference type="AlphaFoldDB" id="A0A318YUY5"/>
<dbReference type="GeneID" id="37122358"/>
<dbReference type="Proteomes" id="UP000247647">
    <property type="component" value="Unassembled WGS sequence"/>
</dbReference>
<dbReference type="RefSeq" id="XP_025474580.1">
    <property type="nucleotide sequence ID" value="XM_025619902.1"/>
</dbReference>
<reference evidence="2" key="1">
    <citation type="submission" date="2016-12" db="EMBL/GenBank/DDBJ databases">
        <title>The genomes of Aspergillus section Nigri reveals drivers in fungal speciation.</title>
        <authorList>
            <consortium name="DOE Joint Genome Institute"/>
            <person name="Vesth T.C."/>
            <person name="Nybo J."/>
            <person name="Theobald S."/>
            <person name="Brandl J."/>
            <person name="Frisvad J.C."/>
            <person name="Nielsen K.F."/>
            <person name="Lyhne E.K."/>
            <person name="Kogle M.E."/>
            <person name="Kuo A."/>
            <person name="Riley R."/>
            <person name="Clum A."/>
            <person name="Nolan M."/>
            <person name="Lipzen A."/>
            <person name="Salamov A."/>
            <person name="Henrissat B."/>
            <person name="Wiebenga A."/>
            <person name="De Vries R.P."/>
            <person name="Grigoriev I.V."/>
            <person name="Mortensen U.H."/>
            <person name="Andersen M.R."/>
            <person name="Baker S.E."/>
        </authorList>
    </citation>
    <scope>NUCLEOTIDE SEQUENCE [LARGE SCALE GENOMIC DNA]</scope>
    <source>
        <strain evidence="2">CBS 115656</strain>
    </source>
</reference>
<gene>
    <name evidence="2" type="ORF">BO87DRAFT_320588</name>
</gene>
<feature type="region of interest" description="Disordered" evidence="1">
    <location>
        <begin position="44"/>
        <end position="67"/>
    </location>
</feature>
<keyword evidence="3" id="KW-1185">Reference proteome</keyword>
<organism evidence="2 3">
    <name type="scientific">Aspergillus neoniger (strain CBS 115656)</name>
    <dbReference type="NCBI Taxonomy" id="1448310"/>
    <lineage>
        <taxon>Eukaryota</taxon>
        <taxon>Fungi</taxon>
        <taxon>Dikarya</taxon>
        <taxon>Ascomycota</taxon>
        <taxon>Pezizomycotina</taxon>
        <taxon>Eurotiomycetes</taxon>
        <taxon>Eurotiomycetidae</taxon>
        <taxon>Eurotiales</taxon>
        <taxon>Aspergillaceae</taxon>
        <taxon>Aspergillus</taxon>
        <taxon>Aspergillus subgen. Circumdati</taxon>
    </lineage>
</organism>
<evidence type="ECO:0000313" key="3">
    <source>
        <dbReference type="Proteomes" id="UP000247647"/>
    </source>
</evidence>
<proteinExistence type="predicted"/>
<dbReference type="EMBL" id="KZ821498">
    <property type="protein sequence ID" value="PYH29102.1"/>
    <property type="molecule type" value="Genomic_DNA"/>
</dbReference>